<dbReference type="Proteomes" id="UP000307440">
    <property type="component" value="Unassembled WGS sequence"/>
</dbReference>
<feature type="compositionally biased region" description="Acidic residues" evidence="1">
    <location>
        <begin position="176"/>
        <end position="185"/>
    </location>
</feature>
<name>A0A5C3KYR0_COPMA</name>
<feature type="compositionally biased region" description="Polar residues" evidence="1">
    <location>
        <begin position="19"/>
        <end position="31"/>
    </location>
</feature>
<organism evidence="2 3">
    <name type="scientific">Coprinopsis marcescibilis</name>
    <name type="common">Agaric fungus</name>
    <name type="synonym">Psathyrella marcescibilis</name>
    <dbReference type="NCBI Taxonomy" id="230819"/>
    <lineage>
        <taxon>Eukaryota</taxon>
        <taxon>Fungi</taxon>
        <taxon>Dikarya</taxon>
        <taxon>Basidiomycota</taxon>
        <taxon>Agaricomycotina</taxon>
        <taxon>Agaricomycetes</taxon>
        <taxon>Agaricomycetidae</taxon>
        <taxon>Agaricales</taxon>
        <taxon>Agaricineae</taxon>
        <taxon>Psathyrellaceae</taxon>
        <taxon>Coprinopsis</taxon>
    </lineage>
</organism>
<gene>
    <name evidence="2" type="ORF">FA15DRAFT_668232</name>
</gene>
<feature type="region of interest" description="Disordered" evidence="1">
    <location>
        <begin position="1"/>
        <end position="257"/>
    </location>
</feature>
<dbReference type="EMBL" id="ML210183">
    <property type="protein sequence ID" value="TFK25716.1"/>
    <property type="molecule type" value="Genomic_DNA"/>
</dbReference>
<keyword evidence="3" id="KW-1185">Reference proteome</keyword>
<reference evidence="2 3" key="1">
    <citation type="journal article" date="2019" name="Nat. Ecol. Evol.">
        <title>Megaphylogeny resolves global patterns of mushroom evolution.</title>
        <authorList>
            <person name="Varga T."/>
            <person name="Krizsan K."/>
            <person name="Foldi C."/>
            <person name="Dima B."/>
            <person name="Sanchez-Garcia M."/>
            <person name="Sanchez-Ramirez S."/>
            <person name="Szollosi G.J."/>
            <person name="Szarkandi J.G."/>
            <person name="Papp V."/>
            <person name="Albert L."/>
            <person name="Andreopoulos W."/>
            <person name="Angelini C."/>
            <person name="Antonin V."/>
            <person name="Barry K.W."/>
            <person name="Bougher N.L."/>
            <person name="Buchanan P."/>
            <person name="Buyck B."/>
            <person name="Bense V."/>
            <person name="Catcheside P."/>
            <person name="Chovatia M."/>
            <person name="Cooper J."/>
            <person name="Damon W."/>
            <person name="Desjardin D."/>
            <person name="Finy P."/>
            <person name="Geml J."/>
            <person name="Haridas S."/>
            <person name="Hughes K."/>
            <person name="Justo A."/>
            <person name="Karasinski D."/>
            <person name="Kautmanova I."/>
            <person name="Kiss B."/>
            <person name="Kocsube S."/>
            <person name="Kotiranta H."/>
            <person name="LaButti K.M."/>
            <person name="Lechner B.E."/>
            <person name="Liimatainen K."/>
            <person name="Lipzen A."/>
            <person name="Lukacs Z."/>
            <person name="Mihaltcheva S."/>
            <person name="Morgado L.N."/>
            <person name="Niskanen T."/>
            <person name="Noordeloos M.E."/>
            <person name="Ohm R.A."/>
            <person name="Ortiz-Santana B."/>
            <person name="Ovrebo C."/>
            <person name="Racz N."/>
            <person name="Riley R."/>
            <person name="Savchenko A."/>
            <person name="Shiryaev A."/>
            <person name="Soop K."/>
            <person name="Spirin V."/>
            <person name="Szebenyi C."/>
            <person name="Tomsovsky M."/>
            <person name="Tulloss R.E."/>
            <person name="Uehling J."/>
            <person name="Grigoriev I.V."/>
            <person name="Vagvolgyi C."/>
            <person name="Papp T."/>
            <person name="Martin F.M."/>
            <person name="Miettinen O."/>
            <person name="Hibbett D.S."/>
            <person name="Nagy L.G."/>
        </authorList>
    </citation>
    <scope>NUCLEOTIDE SEQUENCE [LARGE SCALE GENOMIC DNA]</scope>
    <source>
        <strain evidence="2 3">CBS 121175</strain>
    </source>
</reference>
<evidence type="ECO:0000313" key="3">
    <source>
        <dbReference type="Proteomes" id="UP000307440"/>
    </source>
</evidence>
<proteinExistence type="predicted"/>
<evidence type="ECO:0000256" key="1">
    <source>
        <dbReference type="SAM" id="MobiDB-lite"/>
    </source>
</evidence>
<feature type="compositionally biased region" description="Pro residues" evidence="1">
    <location>
        <begin position="228"/>
        <end position="242"/>
    </location>
</feature>
<feature type="compositionally biased region" description="Polar residues" evidence="1">
    <location>
        <begin position="211"/>
        <end position="225"/>
    </location>
</feature>
<dbReference type="AlphaFoldDB" id="A0A5C3KYR0"/>
<feature type="compositionally biased region" description="Basic and acidic residues" evidence="1">
    <location>
        <begin position="32"/>
        <end position="47"/>
    </location>
</feature>
<evidence type="ECO:0000313" key="2">
    <source>
        <dbReference type="EMBL" id="TFK25716.1"/>
    </source>
</evidence>
<dbReference type="OrthoDB" id="3358973at2759"/>
<accession>A0A5C3KYR0</accession>
<protein>
    <submittedName>
        <fullName evidence="2">Uncharacterized protein</fullName>
    </submittedName>
</protein>
<sequence>MPTPATLNVAPSEEEDISRTQLWDQDQSTIVEQRRGSKGKDKERDASEDQGLYADGDTKELIPNSPRSDPAYPPINDTQTESRRVAETLKQWEAAELQRRKAARQSLSSSSPSLVDNVSRRASTLLSGRSRKSNSISNNSSLGAHTAVPTQDSLDTVPMTSIPASPTPSPSRSETEIEPLDDPFNPDEVPLRSPFADPPASPSARRSTSPLTNGSLSPLSQNTFIAKQPPPALPLNLPPPKKPPPRSEPVADNIDAQPTRWWHEWLCGCGEDRNRDHQGGRTNPFE</sequence>